<feature type="compositionally biased region" description="Polar residues" evidence="1">
    <location>
        <begin position="345"/>
        <end position="355"/>
    </location>
</feature>
<name>A0ABS8UXZ6_DATST</name>
<feature type="compositionally biased region" description="Low complexity" evidence="1">
    <location>
        <begin position="393"/>
        <end position="406"/>
    </location>
</feature>
<evidence type="ECO:0000313" key="3">
    <source>
        <dbReference type="Proteomes" id="UP000823775"/>
    </source>
</evidence>
<protein>
    <submittedName>
        <fullName evidence="2">Uncharacterized protein</fullName>
    </submittedName>
</protein>
<feature type="region of interest" description="Disordered" evidence="1">
    <location>
        <begin position="305"/>
        <end position="332"/>
    </location>
</feature>
<accession>A0ABS8UXZ6</accession>
<feature type="region of interest" description="Disordered" evidence="1">
    <location>
        <begin position="24"/>
        <end position="127"/>
    </location>
</feature>
<evidence type="ECO:0000313" key="2">
    <source>
        <dbReference type="EMBL" id="MCD9639733.1"/>
    </source>
</evidence>
<feature type="compositionally biased region" description="Polar residues" evidence="1">
    <location>
        <begin position="96"/>
        <end position="127"/>
    </location>
</feature>
<sequence length="414" mass="44399">MAAVEENSELMIGCVVWRKNRTALTSAAKKPEEKANSLQEQLQKSPSDSSMLQGGGQGSLSVPSNENSNPSVSLSSFSTLEQANVTDDKSVGIDSASRTTLTASGAKSPPFQQKESELSSSHLWGSKGHLSSSEASFLHHSNAEPPKESMNLPKPVTSLLLNAPKPKMAFSDYDDLPEFDFGTARGISSSSYCSDGSIFGNRLQLSGSRILGMSKQPTRPMAPLVSMSIPRSVIPVSKDMPLPRNVNDHGQLITASRQMEENLNSQIHAIPVTVPVCAPGSLMVRFDSSGKNLFCDDDMPEWLPPYARKGKTNEPPKTLPPESLNSTSRTLLPLPTGSVFPYPSSATTHNSFSSQPSPPLYHLPANSRVPPPIPSQDGPSYLTGFTFNPVPRPQSSSLAASGSLQPADKRVRRS</sequence>
<gene>
    <name evidence="2" type="ORF">HAX54_024454</name>
</gene>
<keyword evidence="3" id="KW-1185">Reference proteome</keyword>
<feature type="region of interest" description="Disordered" evidence="1">
    <location>
        <begin position="345"/>
        <end position="414"/>
    </location>
</feature>
<organism evidence="2 3">
    <name type="scientific">Datura stramonium</name>
    <name type="common">Jimsonweed</name>
    <name type="synonym">Common thornapple</name>
    <dbReference type="NCBI Taxonomy" id="4076"/>
    <lineage>
        <taxon>Eukaryota</taxon>
        <taxon>Viridiplantae</taxon>
        <taxon>Streptophyta</taxon>
        <taxon>Embryophyta</taxon>
        <taxon>Tracheophyta</taxon>
        <taxon>Spermatophyta</taxon>
        <taxon>Magnoliopsida</taxon>
        <taxon>eudicotyledons</taxon>
        <taxon>Gunneridae</taxon>
        <taxon>Pentapetalae</taxon>
        <taxon>asterids</taxon>
        <taxon>lamiids</taxon>
        <taxon>Solanales</taxon>
        <taxon>Solanaceae</taxon>
        <taxon>Solanoideae</taxon>
        <taxon>Datureae</taxon>
        <taxon>Datura</taxon>
    </lineage>
</organism>
<evidence type="ECO:0000256" key="1">
    <source>
        <dbReference type="SAM" id="MobiDB-lite"/>
    </source>
</evidence>
<reference evidence="2 3" key="1">
    <citation type="journal article" date="2021" name="BMC Genomics">
        <title>Datura genome reveals duplications of psychoactive alkaloid biosynthetic genes and high mutation rate following tissue culture.</title>
        <authorList>
            <person name="Rajewski A."/>
            <person name="Carter-House D."/>
            <person name="Stajich J."/>
            <person name="Litt A."/>
        </authorList>
    </citation>
    <scope>NUCLEOTIDE SEQUENCE [LARGE SCALE GENOMIC DNA]</scope>
    <source>
        <strain evidence="2">AR-01</strain>
    </source>
</reference>
<dbReference type="Proteomes" id="UP000823775">
    <property type="component" value="Unassembled WGS sequence"/>
</dbReference>
<comment type="caution">
    <text evidence="2">The sequence shown here is derived from an EMBL/GenBank/DDBJ whole genome shotgun (WGS) entry which is preliminary data.</text>
</comment>
<feature type="compositionally biased region" description="Polar residues" evidence="1">
    <location>
        <begin position="36"/>
        <end position="48"/>
    </location>
</feature>
<dbReference type="EMBL" id="JACEIK010002980">
    <property type="protein sequence ID" value="MCD9639733.1"/>
    <property type="molecule type" value="Genomic_DNA"/>
</dbReference>
<proteinExistence type="predicted"/>
<feature type="compositionally biased region" description="Low complexity" evidence="1">
    <location>
        <begin position="59"/>
        <end position="78"/>
    </location>
</feature>